<dbReference type="GO" id="GO:0003677">
    <property type="term" value="F:DNA binding"/>
    <property type="evidence" value="ECO:0007669"/>
    <property type="project" value="InterPro"/>
</dbReference>
<dbReference type="InterPro" id="IPR013762">
    <property type="entry name" value="Integrase-like_cat_sf"/>
</dbReference>
<evidence type="ECO:0000256" key="1">
    <source>
        <dbReference type="ARBA" id="ARBA00023172"/>
    </source>
</evidence>
<proteinExistence type="predicted"/>
<dbReference type="EMBL" id="FLUP01000001">
    <property type="protein sequence ID" value="SBV91803.1"/>
    <property type="molecule type" value="Genomic_DNA"/>
</dbReference>
<dbReference type="PANTHER" id="PTHR30349">
    <property type="entry name" value="PHAGE INTEGRASE-RELATED"/>
    <property type="match status" value="1"/>
</dbReference>
<feature type="domain" description="Tyr recombinase" evidence="2">
    <location>
        <begin position="161"/>
        <end position="342"/>
    </location>
</feature>
<sequence length="382" mass="43292">MWMARIIVNGRQVASRMFPPGKKGGPEWRAAKEWEEDETLRAREQQERQTPTGCELLLEWGERYLAHVERSMSKQTLVEKKTVMRAFFQFCASNGVDKLTLLSAAKAYALLAQVADERGPLRANVYRKNLLAAWNWGKVYVEGFPQSVSPFEIVQPFQATHTERYVPPEEDVVKVLESASGQDLVMLLTFFFTGARRNEVFRLSWSKDVNLEEGRIRLTDHKGKNGQERVRWCDIHPELRKALEWWRETRPCKADNVFMQIHCDSMLGEPFRQRSKLMGTLCKRAGVKPFGFHAIRHCSAAVTFKAMGLNGAQIFLGHSRATTTDRYVRSAGLYGSQDGILAALGQSLIGSAAENLLEKVMPHEGQAREAFCNQGIVTNAIQ</sequence>
<reference evidence="3" key="1">
    <citation type="submission" date="2016-04" db="EMBL/GenBank/DDBJ databases">
        <authorList>
            <person name="Evans L.H."/>
            <person name="Alamgir A."/>
            <person name="Owens N."/>
            <person name="Weber N.D."/>
            <person name="Virtaneva K."/>
            <person name="Barbian K."/>
            <person name="Babar A."/>
            <person name="Rosenke K."/>
        </authorList>
    </citation>
    <scope>NUCLEOTIDE SEQUENCE</scope>
    <source>
        <strain evidence="3">92-2</strain>
    </source>
</reference>
<dbReference type="SUPFAM" id="SSF56349">
    <property type="entry name" value="DNA breaking-rejoining enzymes"/>
    <property type="match status" value="1"/>
</dbReference>
<dbReference type="InterPro" id="IPR011010">
    <property type="entry name" value="DNA_brk_join_enz"/>
</dbReference>
<dbReference type="PANTHER" id="PTHR30349:SF64">
    <property type="entry name" value="PROPHAGE INTEGRASE INTD-RELATED"/>
    <property type="match status" value="1"/>
</dbReference>
<dbReference type="GO" id="GO:0015074">
    <property type="term" value="P:DNA integration"/>
    <property type="evidence" value="ECO:0007669"/>
    <property type="project" value="InterPro"/>
</dbReference>
<dbReference type="InterPro" id="IPR050090">
    <property type="entry name" value="Tyrosine_recombinase_XerCD"/>
</dbReference>
<dbReference type="CDD" id="cd00397">
    <property type="entry name" value="DNA_BRE_C"/>
    <property type="match status" value="1"/>
</dbReference>
<dbReference type="GO" id="GO:0006310">
    <property type="term" value="P:DNA recombination"/>
    <property type="evidence" value="ECO:0007669"/>
    <property type="project" value="UniProtKB-KW"/>
</dbReference>
<keyword evidence="1" id="KW-0233">DNA recombination</keyword>
<dbReference type="AlphaFoldDB" id="A0A212IX41"/>
<accession>A0A212IX41</accession>
<gene>
    <name evidence="3" type="ORF">KM92DES2_10184</name>
</gene>
<dbReference type="Pfam" id="PF00589">
    <property type="entry name" value="Phage_integrase"/>
    <property type="match status" value="1"/>
</dbReference>
<dbReference type="InterPro" id="IPR002104">
    <property type="entry name" value="Integrase_catalytic"/>
</dbReference>
<evidence type="ECO:0000259" key="2">
    <source>
        <dbReference type="PROSITE" id="PS51898"/>
    </source>
</evidence>
<evidence type="ECO:0000313" key="3">
    <source>
        <dbReference type="EMBL" id="SBV91803.1"/>
    </source>
</evidence>
<dbReference type="PROSITE" id="PS51898">
    <property type="entry name" value="TYR_RECOMBINASE"/>
    <property type="match status" value="1"/>
</dbReference>
<organism evidence="3">
    <name type="scientific">uncultured Desulfovibrio sp</name>
    <dbReference type="NCBI Taxonomy" id="167968"/>
    <lineage>
        <taxon>Bacteria</taxon>
        <taxon>Pseudomonadati</taxon>
        <taxon>Thermodesulfobacteriota</taxon>
        <taxon>Desulfovibrionia</taxon>
        <taxon>Desulfovibrionales</taxon>
        <taxon>Desulfovibrionaceae</taxon>
        <taxon>Desulfovibrio</taxon>
        <taxon>environmental samples</taxon>
    </lineage>
</organism>
<protein>
    <submittedName>
        <fullName evidence="3">Site-specific recombinase, phage integrase family</fullName>
    </submittedName>
</protein>
<dbReference type="Gene3D" id="1.10.443.10">
    <property type="entry name" value="Intergrase catalytic core"/>
    <property type="match status" value="1"/>
</dbReference>
<name>A0A212IX41_9BACT</name>